<protein>
    <recommendedName>
        <fullName evidence="4">Lipoprotein</fullName>
    </recommendedName>
</protein>
<feature type="signal peptide" evidence="1">
    <location>
        <begin position="1"/>
        <end position="21"/>
    </location>
</feature>
<comment type="caution">
    <text evidence="2">The sequence shown here is derived from an EMBL/GenBank/DDBJ whole genome shotgun (WGS) entry which is preliminary data.</text>
</comment>
<keyword evidence="1" id="KW-0732">Signal</keyword>
<name>A0A9D9EK92_9BACT</name>
<dbReference type="PROSITE" id="PS51257">
    <property type="entry name" value="PROKAR_LIPOPROTEIN"/>
    <property type="match status" value="1"/>
</dbReference>
<dbReference type="Proteomes" id="UP000810252">
    <property type="component" value="Unassembled WGS sequence"/>
</dbReference>
<feature type="chain" id="PRO_5038714575" description="Lipoprotein" evidence="1">
    <location>
        <begin position="22"/>
        <end position="155"/>
    </location>
</feature>
<evidence type="ECO:0000313" key="3">
    <source>
        <dbReference type="Proteomes" id="UP000810252"/>
    </source>
</evidence>
<evidence type="ECO:0000313" key="2">
    <source>
        <dbReference type="EMBL" id="MBO8448508.1"/>
    </source>
</evidence>
<accession>A0A9D9EK92</accession>
<dbReference type="EMBL" id="JADIMQ010000065">
    <property type="protein sequence ID" value="MBO8448508.1"/>
    <property type="molecule type" value="Genomic_DNA"/>
</dbReference>
<dbReference type="AlphaFoldDB" id="A0A9D9EK92"/>
<sequence length="155" mass="17305">MKKFISYLKLALLSLSGPVMVLSCADADKEPPYFRGELEVSGTVYDDSDPARSGVGDMMVVLTSYEDDDTQYMFPIARDTAYTSSTGEFIIRTMSMSSGWIFKLTAKDNLPSREGGTYSISASYDPVLYVEFNKHSFDREEGIFRINSIAIPVTR</sequence>
<gene>
    <name evidence="2" type="ORF">IAC29_04470</name>
</gene>
<reference evidence="2" key="1">
    <citation type="submission" date="2020-10" db="EMBL/GenBank/DDBJ databases">
        <authorList>
            <person name="Gilroy R."/>
        </authorList>
    </citation>
    <scope>NUCLEOTIDE SEQUENCE</scope>
    <source>
        <strain evidence="2">20514</strain>
    </source>
</reference>
<evidence type="ECO:0008006" key="4">
    <source>
        <dbReference type="Google" id="ProtNLM"/>
    </source>
</evidence>
<organism evidence="2 3">
    <name type="scientific">Candidatus Cryptobacteroides merdigallinarum</name>
    <dbReference type="NCBI Taxonomy" id="2840770"/>
    <lineage>
        <taxon>Bacteria</taxon>
        <taxon>Pseudomonadati</taxon>
        <taxon>Bacteroidota</taxon>
        <taxon>Bacteroidia</taxon>
        <taxon>Bacteroidales</taxon>
        <taxon>Candidatus Cryptobacteroides</taxon>
    </lineage>
</organism>
<reference evidence="2" key="2">
    <citation type="journal article" date="2021" name="PeerJ">
        <title>Extensive microbial diversity within the chicken gut microbiome revealed by metagenomics and culture.</title>
        <authorList>
            <person name="Gilroy R."/>
            <person name="Ravi A."/>
            <person name="Getino M."/>
            <person name="Pursley I."/>
            <person name="Horton D.L."/>
            <person name="Alikhan N.F."/>
            <person name="Baker D."/>
            <person name="Gharbi K."/>
            <person name="Hall N."/>
            <person name="Watson M."/>
            <person name="Adriaenssens E.M."/>
            <person name="Foster-Nyarko E."/>
            <person name="Jarju S."/>
            <person name="Secka A."/>
            <person name="Antonio M."/>
            <person name="Oren A."/>
            <person name="Chaudhuri R.R."/>
            <person name="La Ragione R."/>
            <person name="Hildebrand F."/>
            <person name="Pallen M.J."/>
        </authorList>
    </citation>
    <scope>NUCLEOTIDE SEQUENCE</scope>
    <source>
        <strain evidence="2">20514</strain>
    </source>
</reference>
<evidence type="ECO:0000256" key="1">
    <source>
        <dbReference type="SAM" id="SignalP"/>
    </source>
</evidence>
<proteinExistence type="predicted"/>